<dbReference type="NCBIfam" id="TIGR01907">
    <property type="entry name" value="casE_Cse3"/>
    <property type="match status" value="1"/>
</dbReference>
<keyword evidence="2" id="KW-1185">Reference proteome</keyword>
<evidence type="ECO:0000313" key="1">
    <source>
        <dbReference type="EMBL" id="MBK1669096.1"/>
    </source>
</evidence>
<gene>
    <name evidence="1" type="primary">cas6e</name>
    <name evidence="1" type="ORF">CKO28_13740</name>
</gene>
<dbReference type="Gene3D" id="3.30.70.1210">
    <property type="entry name" value="Crispr-associated protein, domain 2"/>
    <property type="match status" value="1"/>
</dbReference>
<sequence length="235" mass="26218">MLHLVQLTIPMRALYDWANLQDLLADLDDELHGADQDYLLHTLMSRSLGDAAPQPFMTQTRGAEIIVYGYTRTDDEAMRARARLLAEPAALTALQPDLFRGHALPEEIPAGTRIGFRLRCCPVRRNRKTGEQDCHLAARRAGHKLSAEQAYVGWLAERLQGAAELVDAHLAGLSHPRVTRRDGTRRLKPLRRPAAKIQGTLTVRDPDRFRSLLSGGIGRHKAFGFGFMLLQAARS</sequence>
<dbReference type="Pfam" id="PF08798">
    <property type="entry name" value="CRISPR_assoc"/>
    <property type="match status" value="1"/>
</dbReference>
<comment type="caution">
    <text evidence="1">The sequence shown here is derived from an EMBL/GenBank/DDBJ whole genome shotgun (WGS) entry which is preliminary data.</text>
</comment>
<dbReference type="InterPro" id="IPR010179">
    <property type="entry name" value="CRISPR-assoc_prot_Cse3"/>
</dbReference>
<dbReference type="SUPFAM" id="SSF117987">
    <property type="entry name" value="CRISPR-associated protein"/>
    <property type="match status" value="1"/>
</dbReference>
<evidence type="ECO:0000313" key="2">
    <source>
        <dbReference type="Proteomes" id="UP001296873"/>
    </source>
</evidence>
<name>A0ABS1DGK3_9PROT</name>
<dbReference type="SMART" id="SM01101">
    <property type="entry name" value="CRISPR_assoc"/>
    <property type="match status" value="1"/>
</dbReference>
<reference evidence="1 2" key="1">
    <citation type="journal article" date="2020" name="Microorganisms">
        <title>Osmotic Adaptation and Compatible Solute Biosynthesis of Phototrophic Bacteria as Revealed from Genome Analyses.</title>
        <authorList>
            <person name="Imhoff J.F."/>
            <person name="Rahn T."/>
            <person name="Kunzel S."/>
            <person name="Keller A."/>
            <person name="Neulinger S.C."/>
        </authorList>
    </citation>
    <scope>NUCLEOTIDE SEQUENCE [LARGE SCALE GENOMIC DNA]</scope>
    <source>
        <strain evidence="1 2">DSM 9895</strain>
    </source>
</reference>
<protein>
    <submittedName>
        <fullName evidence="1">Type I-E CRISPR-associated protein Cas6/Cse3/CasE</fullName>
    </submittedName>
</protein>
<organism evidence="1 2">
    <name type="scientific">Rhodovibrio sodomensis</name>
    <dbReference type="NCBI Taxonomy" id="1088"/>
    <lineage>
        <taxon>Bacteria</taxon>
        <taxon>Pseudomonadati</taxon>
        <taxon>Pseudomonadota</taxon>
        <taxon>Alphaproteobacteria</taxon>
        <taxon>Rhodospirillales</taxon>
        <taxon>Rhodovibrionaceae</taxon>
        <taxon>Rhodovibrio</taxon>
    </lineage>
</organism>
<dbReference type="Proteomes" id="UP001296873">
    <property type="component" value="Unassembled WGS sequence"/>
</dbReference>
<proteinExistence type="predicted"/>
<accession>A0ABS1DGK3</accession>
<dbReference type="EMBL" id="NRRL01000038">
    <property type="protein sequence ID" value="MBK1669096.1"/>
    <property type="molecule type" value="Genomic_DNA"/>
</dbReference>
<dbReference type="RefSeq" id="WP_200341424.1">
    <property type="nucleotide sequence ID" value="NZ_NRRL01000038.1"/>
</dbReference>